<dbReference type="InterPro" id="IPR011761">
    <property type="entry name" value="ATP-grasp"/>
</dbReference>
<dbReference type="RefSeq" id="WP_091573608.1">
    <property type="nucleotide sequence ID" value="NZ_FLRH01000003.1"/>
</dbReference>
<dbReference type="GO" id="GO:0016874">
    <property type="term" value="F:ligase activity"/>
    <property type="evidence" value="ECO:0007669"/>
    <property type="project" value="UniProtKB-KW"/>
</dbReference>
<dbReference type="Gene3D" id="3.30.1490.20">
    <property type="entry name" value="ATP-grasp fold, A domain"/>
    <property type="match status" value="1"/>
</dbReference>
<organism evidence="6 7">
    <name type="scientific">Micromonospora sediminicola</name>
    <dbReference type="NCBI Taxonomy" id="946078"/>
    <lineage>
        <taxon>Bacteria</taxon>
        <taxon>Bacillati</taxon>
        <taxon>Actinomycetota</taxon>
        <taxon>Actinomycetes</taxon>
        <taxon>Micromonosporales</taxon>
        <taxon>Micromonosporaceae</taxon>
        <taxon>Micromonospora</taxon>
    </lineage>
</organism>
<keyword evidence="3 4" id="KW-0067">ATP-binding</keyword>
<dbReference type="GO" id="GO:0046872">
    <property type="term" value="F:metal ion binding"/>
    <property type="evidence" value="ECO:0007669"/>
    <property type="project" value="InterPro"/>
</dbReference>
<evidence type="ECO:0000256" key="1">
    <source>
        <dbReference type="ARBA" id="ARBA00022598"/>
    </source>
</evidence>
<dbReference type="Pfam" id="PF18603">
    <property type="entry name" value="LAL_C2"/>
    <property type="match status" value="1"/>
</dbReference>
<dbReference type="InterPro" id="IPR013815">
    <property type="entry name" value="ATP_grasp_subdomain_1"/>
</dbReference>
<protein>
    <submittedName>
        <fullName evidence="6">Biotin carboxylase</fullName>
    </submittedName>
</protein>
<evidence type="ECO:0000259" key="5">
    <source>
        <dbReference type="PROSITE" id="PS50975"/>
    </source>
</evidence>
<dbReference type="SUPFAM" id="SSF56059">
    <property type="entry name" value="Glutathione synthetase ATP-binding domain-like"/>
    <property type="match status" value="1"/>
</dbReference>
<dbReference type="SMART" id="SM01209">
    <property type="entry name" value="GARS_A"/>
    <property type="match status" value="1"/>
</dbReference>
<reference evidence="7" key="1">
    <citation type="submission" date="2016-06" db="EMBL/GenBank/DDBJ databases">
        <authorList>
            <person name="Varghese N."/>
            <person name="Submissions Spin"/>
        </authorList>
    </citation>
    <scope>NUCLEOTIDE SEQUENCE [LARGE SCALE GENOMIC DNA]</scope>
    <source>
        <strain evidence="7">DSM 45794</strain>
    </source>
</reference>
<evidence type="ECO:0000256" key="2">
    <source>
        <dbReference type="ARBA" id="ARBA00022741"/>
    </source>
</evidence>
<name>A0A1A9B986_9ACTN</name>
<dbReference type="InterPro" id="IPR052032">
    <property type="entry name" value="ATP-dep_AA_Ligase"/>
</dbReference>
<dbReference type="STRING" id="946078.GA0070622_2708"/>
<keyword evidence="7" id="KW-1185">Reference proteome</keyword>
<evidence type="ECO:0000313" key="6">
    <source>
        <dbReference type="EMBL" id="SBT65703.1"/>
    </source>
</evidence>
<dbReference type="Gene3D" id="3.30.470.20">
    <property type="entry name" value="ATP-grasp fold, B domain"/>
    <property type="match status" value="1"/>
</dbReference>
<dbReference type="Proteomes" id="UP000199558">
    <property type="component" value="Unassembled WGS sequence"/>
</dbReference>
<dbReference type="InterPro" id="IPR040570">
    <property type="entry name" value="LAL_C2"/>
</dbReference>
<dbReference type="Gene3D" id="3.40.50.20">
    <property type="match status" value="1"/>
</dbReference>
<dbReference type="GO" id="GO:0005524">
    <property type="term" value="F:ATP binding"/>
    <property type="evidence" value="ECO:0007669"/>
    <property type="project" value="UniProtKB-UniRule"/>
</dbReference>
<sequence length="420" mass="43763">MREAMVFVESNTTGTGRIFAERARDLGLVPHLLTADASRYPYLAELDVVGHDCETGSLPAVVAACRSLARTHRVVGVTTSSELYVATAAGAARALDLPGEDPALLAAARSKAVQRQRFAACGVPSPDFRSATSPAEAVAGAERLGLPVVVKPISRSGSIGVRRCDSSEQVAAHTATLLATTADERGRPLQASVLVESYLAGPEFSVEVLDGEVRAVVTKHLDQSRGFLEVGHDVPADVDARTGARLADAALAALAALGLRWGAAHVELRLVDGRPFVVEVNPRLAGGMIPQALLAATGEDLVAELVATAAGRRTVRHPPGRAYASIRFVVPAHDGEVTAVPDPAAALALPGVVTAAVTARPGRAIVRQGTFLDRLGHVIATGRTRREAAERAERAVRELRIDVAPAGDRRPSADSGGGRP</sequence>
<dbReference type="EMBL" id="FLRH01000003">
    <property type="protein sequence ID" value="SBT65703.1"/>
    <property type="molecule type" value="Genomic_DNA"/>
</dbReference>
<dbReference type="OrthoDB" id="24041at2"/>
<dbReference type="PANTHER" id="PTHR43585:SF2">
    <property type="entry name" value="ATP-GRASP ENZYME FSQD"/>
    <property type="match status" value="1"/>
</dbReference>
<dbReference type="Pfam" id="PF13535">
    <property type="entry name" value="ATP-grasp_4"/>
    <property type="match status" value="1"/>
</dbReference>
<evidence type="ECO:0000256" key="3">
    <source>
        <dbReference type="ARBA" id="ARBA00022840"/>
    </source>
</evidence>
<gene>
    <name evidence="6" type="ORF">GA0070622_2708</name>
</gene>
<accession>A0A1A9B986</accession>
<evidence type="ECO:0000313" key="7">
    <source>
        <dbReference type="Proteomes" id="UP000199558"/>
    </source>
</evidence>
<evidence type="ECO:0000256" key="4">
    <source>
        <dbReference type="PROSITE-ProRule" id="PRU00409"/>
    </source>
</evidence>
<keyword evidence="2 4" id="KW-0547">Nucleotide-binding</keyword>
<keyword evidence="1" id="KW-0436">Ligase</keyword>
<dbReference type="PANTHER" id="PTHR43585">
    <property type="entry name" value="FUMIPYRROLE BIOSYNTHESIS PROTEIN C"/>
    <property type="match status" value="1"/>
</dbReference>
<dbReference type="PROSITE" id="PS50975">
    <property type="entry name" value="ATP_GRASP"/>
    <property type="match status" value="1"/>
</dbReference>
<feature type="domain" description="ATP-grasp" evidence="5">
    <location>
        <begin position="115"/>
        <end position="310"/>
    </location>
</feature>
<dbReference type="AlphaFoldDB" id="A0A1A9B986"/>
<proteinExistence type="predicted"/>